<feature type="transmembrane region" description="Helical" evidence="1">
    <location>
        <begin position="62"/>
        <end position="80"/>
    </location>
</feature>
<evidence type="ECO:0000313" key="3">
    <source>
        <dbReference type="Proteomes" id="UP000636960"/>
    </source>
</evidence>
<keyword evidence="3" id="KW-1185">Reference proteome</keyword>
<feature type="transmembrane region" description="Helical" evidence="1">
    <location>
        <begin position="182"/>
        <end position="199"/>
    </location>
</feature>
<keyword evidence="1" id="KW-1133">Transmembrane helix</keyword>
<protein>
    <submittedName>
        <fullName evidence="2">Uncharacterized protein</fullName>
    </submittedName>
</protein>
<organism evidence="2 3">
    <name type="scientific">Paractinoplanes rishiriensis</name>
    <dbReference type="NCBI Taxonomy" id="1050105"/>
    <lineage>
        <taxon>Bacteria</taxon>
        <taxon>Bacillati</taxon>
        <taxon>Actinomycetota</taxon>
        <taxon>Actinomycetes</taxon>
        <taxon>Micromonosporales</taxon>
        <taxon>Micromonosporaceae</taxon>
        <taxon>Paractinoplanes</taxon>
    </lineage>
</organism>
<reference evidence="2" key="1">
    <citation type="submission" date="2021-01" db="EMBL/GenBank/DDBJ databases">
        <title>Whole genome shotgun sequence of Actinoplanes rishiriensis NBRC 108556.</title>
        <authorList>
            <person name="Komaki H."/>
            <person name="Tamura T."/>
        </authorList>
    </citation>
    <scope>NUCLEOTIDE SEQUENCE</scope>
    <source>
        <strain evidence="2">NBRC 108556</strain>
    </source>
</reference>
<evidence type="ECO:0000313" key="2">
    <source>
        <dbReference type="EMBL" id="GIE98865.1"/>
    </source>
</evidence>
<sequence length="218" mass="22917">MYAPRVPNLLIPAEVLPRLDMPPVALSTGAADPVWLDLPAGRFPYDHRAAAAVRRARRTRPVLLAVAAVVFVLYTIQLAGAAEIPAGVHLFGSAGLCVAGLARLSWQVPSLPVGVGGDVYLAAVPEPVAAQWVARNPGVLLVDRRPVVRRFRPRFYTAGAVLFLIAAVQVVIVLAVGGVSGSAWLAAPALVAAGVTLGYRSVPFGHVRFTTGSQRPAR</sequence>
<feature type="transmembrane region" description="Helical" evidence="1">
    <location>
        <begin position="86"/>
        <end position="106"/>
    </location>
</feature>
<keyword evidence="1" id="KW-0472">Membrane</keyword>
<dbReference type="AlphaFoldDB" id="A0A919K1E1"/>
<proteinExistence type="predicted"/>
<gene>
    <name evidence="2" type="ORF">Ari01nite_63300</name>
</gene>
<feature type="transmembrane region" description="Helical" evidence="1">
    <location>
        <begin position="155"/>
        <end position="176"/>
    </location>
</feature>
<keyword evidence="1" id="KW-0812">Transmembrane</keyword>
<dbReference type="EMBL" id="BOMV01000066">
    <property type="protein sequence ID" value="GIE98865.1"/>
    <property type="molecule type" value="Genomic_DNA"/>
</dbReference>
<comment type="caution">
    <text evidence="2">The sequence shown here is derived from an EMBL/GenBank/DDBJ whole genome shotgun (WGS) entry which is preliminary data.</text>
</comment>
<evidence type="ECO:0000256" key="1">
    <source>
        <dbReference type="SAM" id="Phobius"/>
    </source>
</evidence>
<accession>A0A919K1E1</accession>
<name>A0A919K1E1_9ACTN</name>
<dbReference type="Proteomes" id="UP000636960">
    <property type="component" value="Unassembled WGS sequence"/>
</dbReference>